<dbReference type="InterPro" id="IPR003593">
    <property type="entry name" value="AAA+_ATPase"/>
</dbReference>
<dbReference type="GO" id="GO:0005524">
    <property type="term" value="F:ATP binding"/>
    <property type="evidence" value="ECO:0007669"/>
    <property type="project" value="UniProtKB-KW"/>
</dbReference>
<protein>
    <submittedName>
        <fullName evidence="9">ABC transporter ATP-binding protein</fullName>
    </submittedName>
</protein>
<keyword evidence="6 9" id="KW-0067">ATP-binding</keyword>
<dbReference type="PROSITE" id="PS50893">
    <property type="entry name" value="ABC_TRANSPORTER_2"/>
    <property type="match status" value="1"/>
</dbReference>
<evidence type="ECO:0000259" key="8">
    <source>
        <dbReference type="PROSITE" id="PS50893"/>
    </source>
</evidence>
<dbReference type="GO" id="GO:0016887">
    <property type="term" value="F:ATP hydrolysis activity"/>
    <property type="evidence" value="ECO:0007669"/>
    <property type="project" value="InterPro"/>
</dbReference>
<dbReference type="InterPro" id="IPR050388">
    <property type="entry name" value="ABC_Ni/Peptide_Import"/>
</dbReference>
<dbReference type="OrthoDB" id="9802264at2"/>
<organism evidence="9 10">
    <name type="scientific">Paenibacillus cremeus</name>
    <dbReference type="NCBI Taxonomy" id="2163881"/>
    <lineage>
        <taxon>Bacteria</taxon>
        <taxon>Bacillati</taxon>
        <taxon>Bacillota</taxon>
        <taxon>Bacilli</taxon>
        <taxon>Bacillales</taxon>
        <taxon>Paenibacillaceae</taxon>
        <taxon>Paenibacillus</taxon>
    </lineage>
</organism>
<evidence type="ECO:0000313" key="10">
    <source>
        <dbReference type="Proteomes" id="UP000317036"/>
    </source>
</evidence>
<comment type="similarity">
    <text evidence="2">Belongs to the ABC transporter superfamily.</text>
</comment>
<dbReference type="RefSeq" id="WP_144854691.1">
    <property type="nucleotide sequence ID" value="NZ_VNJI01000076.1"/>
</dbReference>
<dbReference type="PROSITE" id="PS00211">
    <property type="entry name" value="ABC_TRANSPORTER_1"/>
    <property type="match status" value="1"/>
</dbReference>
<dbReference type="CDD" id="cd03257">
    <property type="entry name" value="ABC_NikE_OppD_transporters"/>
    <property type="match status" value="1"/>
</dbReference>
<dbReference type="InterPro" id="IPR013563">
    <property type="entry name" value="Oligopep_ABC_C"/>
</dbReference>
<dbReference type="FunFam" id="3.40.50.300:FF:000016">
    <property type="entry name" value="Oligopeptide ABC transporter ATP-binding component"/>
    <property type="match status" value="1"/>
</dbReference>
<name>A0A559JKB1_9BACL</name>
<dbReference type="PANTHER" id="PTHR43297">
    <property type="entry name" value="OLIGOPEPTIDE TRANSPORT ATP-BINDING PROTEIN APPD"/>
    <property type="match status" value="1"/>
</dbReference>
<proteinExistence type="inferred from homology"/>
<keyword evidence="4" id="KW-1003">Cell membrane</keyword>
<dbReference type="EMBL" id="VNJI01000076">
    <property type="protein sequence ID" value="TVY00300.1"/>
    <property type="molecule type" value="Genomic_DNA"/>
</dbReference>
<evidence type="ECO:0000256" key="2">
    <source>
        <dbReference type="ARBA" id="ARBA00005417"/>
    </source>
</evidence>
<dbReference type="InterPro" id="IPR017871">
    <property type="entry name" value="ABC_transporter-like_CS"/>
</dbReference>
<evidence type="ECO:0000256" key="3">
    <source>
        <dbReference type="ARBA" id="ARBA00022448"/>
    </source>
</evidence>
<dbReference type="AlphaFoldDB" id="A0A559JKB1"/>
<keyword evidence="3" id="KW-0813">Transport</keyword>
<dbReference type="GO" id="GO:0005886">
    <property type="term" value="C:plasma membrane"/>
    <property type="evidence" value="ECO:0007669"/>
    <property type="project" value="UniProtKB-SubCell"/>
</dbReference>
<evidence type="ECO:0000256" key="6">
    <source>
        <dbReference type="ARBA" id="ARBA00022840"/>
    </source>
</evidence>
<gene>
    <name evidence="9" type="ORF">FPZ49_33250</name>
</gene>
<evidence type="ECO:0000313" key="9">
    <source>
        <dbReference type="EMBL" id="TVY00300.1"/>
    </source>
</evidence>
<dbReference type="Pfam" id="PF08352">
    <property type="entry name" value="oligo_HPY"/>
    <property type="match status" value="1"/>
</dbReference>
<dbReference type="GO" id="GO:0015833">
    <property type="term" value="P:peptide transport"/>
    <property type="evidence" value="ECO:0007669"/>
    <property type="project" value="InterPro"/>
</dbReference>
<dbReference type="PANTHER" id="PTHR43297:SF2">
    <property type="entry name" value="DIPEPTIDE TRANSPORT ATP-BINDING PROTEIN DPPD"/>
    <property type="match status" value="1"/>
</dbReference>
<dbReference type="InterPro" id="IPR027417">
    <property type="entry name" value="P-loop_NTPase"/>
</dbReference>
<keyword evidence="5" id="KW-0547">Nucleotide-binding</keyword>
<evidence type="ECO:0000256" key="4">
    <source>
        <dbReference type="ARBA" id="ARBA00022475"/>
    </source>
</evidence>
<keyword evidence="10" id="KW-1185">Reference proteome</keyword>
<evidence type="ECO:0000256" key="1">
    <source>
        <dbReference type="ARBA" id="ARBA00004202"/>
    </source>
</evidence>
<dbReference type="SMART" id="SM00382">
    <property type="entry name" value="AAA"/>
    <property type="match status" value="1"/>
</dbReference>
<evidence type="ECO:0000256" key="5">
    <source>
        <dbReference type="ARBA" id="ARBA00022741"/>
    </source>
</evidence>
<feature type="domain" description="ABC transporter" evidence="8">
    <location>
        <begin position="8"/>
        <end position="257"/>
    </location>
</feature>
<dbReference type="Gene3D" id="3.40.50.300">
    <property type="entry name" value="P-loop containing nucleotide triphosphate hydrolases"/>
    <property type="match status" value="1"/>
</dbReference>
<dbReference type="InterPro" id="IPR003439">
    <property type="entry name" value="ABC_transporter-like_ATP-bd"/>
</dbReference>
<evidence type="ECO:0000256" key="7">
    <source>
        <dbReference type="ARBA" id="ARBA00023136"/>
    </source>
</evidence>
<keyword evidence="7" id="KW-0472">Membrane</keyword>
<reference evidence="9 10" key="1">
    <citation type="submission" date="2019-07" db="EMBL/GenBank/DDBJ databases">
        <authorList>
            <person name="Kim J."/>
        </authorList>
    </citation>
    <scope>NUCLEOTIDE SEQUENCE [LARGE SCALE GENOMIC DNA]</scope>
    <source>
        <strain evidence="9 10">JC52</strain>
    </source>
</reference>
<comment type="caution">
    <text evidence="9">The sequence shown here is derived from an EMBL/GenBank/DDBJ whole genome shotgun (WGS) entry which is preliminary data.</text>
</comment>
<accession>A0A559JKB1</accession>
<dbReference type="Pfam" id="PF00005">
    <property type="entry name" value="ABC_tran"/>
    <property type="match status" value="1"/>
</dbReference>
<dbReference type="Proteomes" id="UP000317036">
    <property type="component" value="Unassembled WGS sequence"/>
</dbReference>
<comment type="subcellular location">
    <subcellularLocation>
        <location evidence="1">Cell membrane</location>
        <topology evidence="1">Peripheral membrane protein</topology>
    </subcellularLocation>
</comment>
<dbReference type="SUPFAM" id="SSF52540">
    <property type="entry name" value="P-loop containing nucleoside triphosphate hydrolases"/>
    <property type="match status" value="1"/>
</dbReference>
<dbReference type="NCBIfam" id="TIGR01727">
    <property type="entry name" value="oligo_HPY"/>
    <property type="match status" value="1"/>
</dbReference>
<sequence length="321" mass="35487">MQQPVLSIRNLKTYFSGRDADVRAVDGVDIDIDAGQIVCIVGESGSGKSMTSLSVMGLVPRPKGKIVDGQVWFDGLDLLTLSERQISDIRGQDISMIFQEPMTSLNPVLTIGDQLVEVLRRHRKTPKKEALEKATEMLQFVGVARASEIIRSYPHQLSGGMRQRVMIAMAMICEPKLLIADEPTTALDVTIQAQVLELMRRMRDEFGTSIMMITHDLGVVAEMADRVVVMYAGQVVENGSGDQVFSTPLHPYTRALLASVPSVDEEKKTLYSIPGTVPNAARFPEGCRFADRCEYAQASCREAMPDLRELQEGHFVRCGLI</sequence>